<keyword evidence="1" id="KW-1133">Transmembrane helix</keyword>
<accession>A0A7I7QN21</accession>
<keyword evidence="1" id="KW-0812">Transmembrane</keyword>
<dbReference type="KEGG" id="msei:MSEDJ_17880"/>
<evidence type="ECO:0000313" key="2">
    <source>
        <dbReference type="EMBL" id="BBY27692.1"/>
    </source>
</evidence>
<proteinExistence type="predicted"/>
<gene>
    <name evidence="2" type="ORF">MSEDJ_17880</name>
</gene>
<dbReference type="RefSeq" id="WP_163796548.1">
    <property type="nucleotide sequence ID" value="NZ_AP022588.1"/>
</dbReference>
<dbReference type="AlphaFoldDB" id="A0A7I7QN21"/>
<protein>
    <submittedName>
        <fullName evidence="2">Uncharacterized protein</fullName>
    </submittedName>
</protein>
<reference evidence="2 3" key="1">
    <citation type="journal article" date="2019" name="Emerg. Microbes Infect.">
        <title>Comprehensive subspecies identification of 175 nontuberculous mycobacteria species based on 7547 genomic profiles.</title>
        <authorList>
            <person name="Matsumoto Y."/>
            <person name="Kinjo T."/>
            <person name="Motooka D."/>
            <person name="Nabeya D."/>
            <person name="Jung N."/>
            <person name="Uechi K."/>
            <person name="Horii T."/>
            <person name="Iida T."/>
            <person name="Fujita J."/>
            <person name="Nakamura S."/>
        </authorList>
    </citation>
    <scope>NUCLEOTIDE SEQUENCE [LARGE SCALE GENOMIC DNA]</scope>
    <source>
        <strain evidence="2 3">JCM 17899</strain>
    </source>
</reference>
<name>A0A7I7QN21_9MYCO</name>
<dbReference type="Proteomes" id="UP000467193">
    <property type="component" value="Chromosome"/>
</dbReference>
<sequence>MRRRALPWIGLACWAVGFAWHCARPSLWFLDLLLVPAMALLYGGGAVAVVVAVLVGRRWSAWVLVVPVIVVLTVLVNPGWRVASGAYFQVHRPLFDLALGTAPGPSYYGAPLPLPLRFLTVTGKVSSLGEEGSDGRFFPQWAGIPDDAGGYLYSPGGSPVGVDLYGSLCADPVDLGDDWWMCGLADNGL</sequence>
<feature type="transmembrane region" description="Helical" evidence="1">
    <location>
        <begin position="61"/>
        <end position="80"/>
    </location>
</feature>
<keyword evidence="1" id="KW-0472">Membrane</keyword>
<evidence type="ECO:0000256" key="1">
    <source>
        <dbReference type="SAM" id="Phobius"/>
    </source>
</evidence>
<dbReference type="EMBL" id="AP022588">
    <property type="protein sequence ID" value="BBY27692.1"/>
    <property type="molecule type" value="Genomic_DNA"/>
</dbReference>
<evidence type="ECO:0000313" key="3">
    <source>
        <dbReference type="Proteomes" id="UP000467193"/>
    </source>
</evidence>
<feature type="transmembrane region" description="Helical" evidence="1">
    <location>
        <begin position="29"/>
        <end position="54"/>
    </location>
</feature>
<organism evidence="2 3">
    <name type="scientific">Mycolicibacterium sediminis</name>
    <dbReference type="NCBI Taxonomy" id="1286180"/>
    <lineage>
        <taxon>Bacteria</taxon>
        <taxon>Bacillati</taxon>
        <taxon>Actinomycetota</taxon>
        <taxon>Actinomycetes</taxon>
        <taxon>Mycobacteriales</taxon>
        <taxon>Mycobacteriaceae</taxon>
        <taxon>Mycolicibacterium</taxon>
    </lineage>
</organism>
<keyword evidence="3" id="KW-1185">Reference proteome</keyword>